<dbReference type="OrthoDB" id="3267359at2759"/>
<organism evidence="2 3">
    <name type="scientific">Hericium alpestre</name>
    <dbReference type="NCBI Taxonomy" id="135208"/>
    <lineage>
        <taxon>Eukaryota</taxon>
        <taxon>Fungi</taxon>
        <taxon>Dikarya</taxon>
        <taxon>Basidiomycota</taxon>
        <taxon>Agaricomycotina</taxon>
        <taxon>Agaricomycetes</taxon>
        <taxon>Russulales</taxon>
        <taxon>Hericiaceae</taxon>
        <taxon>Hericium</taxon>
    </lineage>
</organism>
<accession>A0A4Y9ZP86</accession>
<evidence type="ECO:0000313" key="2">
    <source>
        <dbReference type="EMBL" id="TFY76415.1"/>
    </source>
</evidence>
<sequence length="747" mass="79962">MTIGNTSEEPRKRMHCKAVKLSPEQRKVRKAEHLEQDQCFNEFLKGTWDQITDIIEGSAEEFDRPIVKVQELLCYDGTVIKRRKVAIHNAYTHCWAHVVDGDWDDDPAKQELIDIIHECKEVSGYNKVSAEKRAAMIKCLQKHCDHKDVSIVHRCQVQMHDVHTSCDSVSWELNNLHAWSGVQYFLYVSRSKVHQMSAPAAYLSPGEMDFVTQVLRMKANKLGHHFEAFSINSDGILSVINYISQVRKISKRNATKNLIQQALHEQLDALSSRSGMCLEYTCWEEKITKPYGIMIKGWPFDLLQSPSNFKKMDLLNELLEAIMTGKCYLRKLSDRERAEHEAEESASISEVTDDLAGLAPTTTSARTAADSPTTMTESTAATTEMTAVTMETTAATTETTAATTETTAAMTDANAATTGAITAAEVTTGTTTATEASNEPAPTQFALFTAEGYPVASMFPFESFSSTTLEPLTTTSAETMLAGTATMPISSAASSTTPPAATMTTGAASAATATMLASAASATTPPGPMPTGAASVPMLASTASATMLASAASAIMLASAASVTAPPIGPMLTGTTSVTLPGPATAASATTVSLMPSAQSHVQSSAPAQARSGANKSGAGPGPKGGLLIKFCNPGAKSKAKKSTSKQVRNDNDESMQLPKAKRANVAAASTYGSIPAPSLVDSISITPLPPAPIPLANPFMQTDMFCWQAWVWGLWYDVRACRICLPRGSELSQPTVTLSYGFFEQC</sequence>
<dbReference type="Proteomes" id="UP000298061">
    <property type="component" value="Unassembled WGS sequence"/>
</dbReference>
<evidence type="ECO:0000256" key="1">
    <source>
        <dbReference type="SAM" id="MobiDB-lite"/>
    </source>
</evidence>
<dbReference type="EMBL" id="SFCI01001212">
    <property type="protein sequence ID" value="TFY76415.1"/>
    <property type="molecule type" value="Genomic_DNA"/>
</dbReference>
<feature type="region of interest" description="Disordered" evidence="1">
    <location>
        <begin position="595"/>
        <end position="623"/>
    </location>
</feature>
<name>A0A4Y9ZP86_9AGAM</name>
<reference evidence="2 3" key="1">
    <citation type="submission" date="2019-02" db="EMBL/GenBank/DDBJ databases">
        <title>Genome sequencing of the rare red list fungi Hericium alpestre (H. flagellum).</title>
        <authorList>
            <person name="Buettner E."/>
            <person name="Kellner H."/>
        </authorList>
    </citation>
    <scope>NUCLEOTIDE SEQUENCE [LARGE SCALE GENOMIC DNA]</scope>
    <source>
        <strain evidence="2 3">DSM 108284</strain>
    </source>
</reference>
<dbReference type="AlphaFoldDB" id="A0A4Y9ZP86"/>
<feature type="region of interest" description="Disordered" evidence="1">
    <location>
        <begin position="637"/>
        <end position="662"/>
    </location>
</feature>
<comment type="caution">
    <text evidence="2">The sequence shown here is derived from an EMBL/GenBank/DDBJ whole genome shotgun (WGS) entry which is preliminary data.</text>
</comment>
<proteinExistence type="predicted"/>
<evidence type="ECO:0000313" key="3">
    <source>
        <dbReference type="Proteomes" id="UP000298061"/>
    </source>
</evidence>
<feature type="compositionally biased region" description="Polar residues" evidence="1">
    <location>
        <begin position="595"/>
        <end position="615"/>
    </location>
</feature>
<protein>
    <submittedName>
        <fullName evidence="2">Uncharacterized protein</fullName>
    </submittedName>
</protein>
<keyword evidence="3" id="KW-1185">Reference proteome</keyword>
<gene>
    <name evidence="2" type="ORF">EWM64_g7597</name>
</gene>
<dbReference type="STRING" id="135208.A0A4Y9ZP86"/>